<evidence type="ECO:0000313" key="9">
    <source>
        <dbReference type="EMBL" id="ERN42315.1"/>
    </source>
</evidence>
<evidence type="ECO:0000256" key="1">
    <source>
        <dbReference type="ARBA" id="ARBA00022670"/>
    </source>
</evidence>
<accession>U5DRJ3</accession>
<dbReference type="Gene3D" id="3.30.2010.10">
    <property type="entry name" value="Metalloproteases ('zincins'), catalytic domain"/>
    <property type="match status" value="1"/>
</dbReference>
<evidence type="ECO:0000256" key="7">
    <source>
        <dbReference type="SAM" id="SignalP"/>
    </source>
</evidence>
<dbReference type="GO" id="GO:0004222">
    <property type="term" value="F:metalloendopeptidase activity"/>
    <property type="evidence" value="ECO:0007669"/>
    <property type="project" value="InterPro"/>
</dbReference>
<evidence type="ECO:0000256" key="5">
    <source>
        <dbReference type="ARBA" id="ARBA00023049"/>
    </source>
</evidence>
<dbReference type="PATRIC" id="fig|582515.4.peg.1118"/>
<dbReference type="InterPro" id="IPR051156">
    <property type="entry name" value="Mito/Outer_Membr_Metalloprot"/>
</dbReference>
<organism evidence="9 10">
    <name type="scientific">Rubidibacter lacunae KORDI 51-2</name>
    <dbReference type="NCBI Taxonomy" id="582515"/>
    <lineage>
        <taxon>Bacteria</taxon>
        <taxon>Bacillati</taxon>
        <taxon>Cyanobacteriota</taxon>
        <taxon>Cyanophyceae</taxon>
        <taxon>Oscillatoriophycideae</taxon>
        <taxon>Chroococcales</taxon>
        <taxon>Aphanothecaceae</taxon>
        <taxon>Rubidibacter</taxon>
    </lineage>
</organism>
<dbReference type="eggNOG" id="COG4783">
    <property type="taxonomic scope" value="Bacteria"/>
</dbReference>
<dbReference type="STRING" id="582515.KR51_00010020"/>
<dbReference type="InterPro" id="IPR001915">
    <property type="entry name" value="Peptidase_M48"/>
</dbReference>
<comment type="cofactor">
    <cofactor evidence="6">
        <name>Zn(2+)</name>
        <dbReference type="ChEBI" id="CHEBI:29105"/>
    </cofactor>
    <text evidence="6">Binds 1 zinc ion per subunit.</text>
</comment>
<dbReference type="Proteomes" id="UP000016960">
    <property type="component" value="Unassembled WGS sequence"/>
</dbReference>
<evidence type="ECO:0000256" key="6">
    <source>
        <dbReference type="RuleBase" id="RU003983"/>
    </source>
</evidence>
<dbReference type="RefSeq" id="WP_022605284.1">
    <property type="nucleotide sequence ID" value="NZ_ASSJ01000026.1"/>
</dbReference>
<keyword evidence="7" id="KW-0732">Signal</keyword>
<dbReference type="Pfam" id="PF01435">
    <property type="entry name" value="Peptidase_M48"/>
    <property type="match status" value="1"/>
</dbReference>
<dbReference type="EMBL" id="ASSJ01000026">
    <property type="protein sequence ID" value="ERN42315.1"/>
    <property type="molecule type" value="Genomic_DNA"/>
</dbReference>
<sequence length="285" mass="30583">MIGTQTARKQTQHRWTGPLLAASIALGSLAAVPQPSQAGIFDNVIRGLVNGGVQAIQMSSLSDEQEIALGRQIDQQVRSQVRLSRDRRLVNYVNRIGQRLVPYSERPDIPYSFRVVEDPAINAFATMGGFIYVNTGLIAAAQNEAELASVVAHEIAHVADRHAVKQMREAAIASGVATTAGVNTNQLVGIGVELALRRPHSRRHEYEADKMGLVNLARAGYAPEAMVSFMQTLLATQGNGGPAFLSTHPLTRDRVARLAAAVGSTPSGGDGLDRNAHRRQIASLL</sequence>
<dbReference type="AlphaFoldDB" id="U5DRJ3"/>
<keyword evidence="10" id="KW-1185">Reference proteome</keyword>
<dbReference type="InParanoid" id="U5DRJ3"/>
<protein>
    <submittedName>
        <fullName evidence="9">Peptidase family M48</fullName>
    </submittedName>
</protein>
<evidence type="ECO:0000256" key="2">
    <source>
        <dbReference type="ARBA" id="ARBA00022723"/>
    </source>
</evidence>
<dbReference type="GO" id="GO:0046872">
    <property type="term" value="F:metal ion binding"/>
    <property type="evidence" value="ECO:0007669"/>
    <property type="project" value="UniProtKB-KW"/>
</dbReference>
<dbReference type="OrthoDB" id="9810445at2"/>
<dbReference type="GO" id="GO:0016020">
    <property type="term" value="C:membrane"/>
    <property type="evidence" value="ECO:0007669"/>
    <property type="project" value="TreeGrafter"/>
</dbReference>
<evidence type="ECO:0000259" key="8">
    <source>
        <dbReference type="Pfam" id="PF01435"/>
    </source>
</evidence>
<gene>
    <name evidence="9" type="ORF">KR51_00010020</name>
</gene>
<keyword evidence="4 6" id="KW-0862">Zinc</keyword>
<keyword evidence="3 6" id="KW-0378">Hydrolase</keyword>
<dbReference type="GO" id="GO:0051603">
    <property type="term" value="P:proteolysis involved in protein catabolic process"/>
    <property type="evidence" value="ECO:0007669"/>
    <property type="project" value="TreeGrafter"/>
</dbReference>
<keyword evidence="1 6" id="KW-0645">Protease</keyword>
<dbReference type="PANTHER" id="PTHR22726:SF1">
    <property type="entry name" value="METALLOENDOPEPTIDASE OMA1, MITOCHONDRIAL"/>
    <property type="match status" value="1"/>
</dbReference>
<feature type="signal peptide" evidence="7">
    <location>
        <begin position="1"/>
        <end position="30"/>
    </location>
</feature>
<evidence type="ECO:0000256" key="3">
    <source>
        <dbReference type="ARBA" id="ARBA00022801"/>
    </source>
</evidence>
<dbReference type="PANTHER" id="PTHR22726">
    <property type="entry name" value="METALLOENDOPEPTIDASE OMA1"/>
    <property type="match status" value="1"/>
</dbReference>
<keyword evidence="2" id="KW-0479">Metal-binding</keyword>
<proteinExistence type="inferred from homology"/>
<feature type="domain" description="Peptidase M48" evidence="8">
    <location>
        <begin position="91"/>
        <end position="260"/>
    </location>
</feature>
<comment type="similarity">
    <text evidence="6">Belongs to the peptidase M48 family.</text>
</comment>
<name>U5DRJ3_9CHRO</name>
<comment type="caution">
    <text evidence="9">The sequence shown here is derived from an EMBL/GenBank/DDBJ whole genome shotgun (WGS) entry which is preliminary data.</text>
</comment>
<dbReference type="CDD" id="cd07333">
    <property type="entry name" value="M48C_bepA_like"/>
    <property type="match status" value="1"/>
</dbReference>
<feature type="chain" id="PRO_5004659009" evidence="7">
    <location>
        <begin position="31"/>
        <end position="285"/>
    </location>
</feature>
<keyword evidence="5 6" id="KW-0482">Metalloprotease</keyword>
<evidence type="ECO:0000313" key="10">
    <source>
        <dbReference type="Proteomes" id="UP000016960"/>
    </source>
</evidence>
<reference evidence="9 10" key="1">
    <citation type="submission" date="2013-05" db="EMBL/GenBank/DDBJ databases">
        <title>Draft genome sequence of Rubidibacter lacunae KORDI 51-2.</title>
        <authorList>
            <person name="Choi D.H."/>
            <person name="Noh J.H."/>
            <person name="Kwon K.-K."/>
            <person name="Lee J.-H."/>
            <person name="Ryu J.-Y."/>
        </authorList>
    </citation>
    <scope>NUCLEOTIDE SEQUENCE [LARGE SCALE GENOMIC DNA]</scope>
    <source>
        <strain evidence="9 10">KORDI 51-2</strain>
    </source>
</reference>
<evidence type="ECO:0000256" key="4">
    <source>
        <dbReference type="ARBA" id="ARBA00022833"/>
    </source>
</evidence>